<name>A0A512RTF3_9BACT</name>
<protein>
    <submittedName>
        <fullName evidence="1">Uncharacterized protein</fullName>
    </submittedName>
</protein>
<dbReference type="AlphaFoldDB" id="A0A512RTF3"/>
<dbReference type="Proteomes" id="UP000321436">
    <property type="component" value="Unassembled WGS sequence"/>
</dbReference>
<comment type="caution">
    <text evidence="1">The sequence shown here is derived from an EMBL/GenBank/DDBJ whole genome shotgun (WGS) entry which is preliminary data.</text>
</comment>
<proteinExistence type="predicted"/>
<dbReference type="Gene3D" id="3.40.50.300">
    <property type="entry name" value="P-loop containing nucleotide triphosphate hydrolases"/>
    <property type="match status" value="1"/>
</dbReference>
<dbReference type="EMBL" id="BKAU01000015">
    <property type="protein sequence ID" value="GEP98962.1"/>
    <property type="molecule type" value="Genomic_DNA"/>
</dbReference>
<keyword evidence="2" id="KW-1185">Reference proteome</keyword>
<evidence type="ECO:0000313" key="1">
    <source>
        <dbReference type="EMBL" id="GEP98962.1"/>
    </source>
</evidence>
<sequence>MPVSCREISFQFANVGFDVIHRYSRQSFQPYSDTPKTYCFDDLGLESPVQCWGNTCNVMAEILLSRYDLYVSQHRMVTHVTTNLNSGELEEAYGPRVRSRMREMFNLVAFEEGSRDKRG</sequence>
<accession>A0A512RTF3</accession>
<dbReference type="InterPro" id="IPR027417">
    <property type="entry name" value="P-loop_NTPase"/>
</dbReference>
<gene>
    <name evidence="1" type="ORF">CCY01nite_52220</name>
</gene>
<evidence type="ECO:0000313" key="2">
    <source>
        <dbReference type="Proteomes" id="UP000321436"/>
    </source>
</evidence>
<organism evidence="1 2">
    <name type="scientific">Chitinophaga cymbidii</name>
    <dbReference type="NCBI Taxonomy" id="1096750"/>
    <lineage>
        <taxon>Bacteria</taxon>
        <taxon>Pseudomonadati</taxon>
        <taxon>Bacteroidota</taxon>
        <taxon>Chitinophagia</taxon>
        <taxon>Chitinophagales</taxon>
        <taxon>Chitinophagaceae</taxon>
        <taxon>Chitinophaga</taxon>
    </lineage>
</organism>
<reference evidence="1 2" key="1">
    <citation type="submission" date="2019-07" db="EMBL/GenBank/DDBJ databases">
        <title>Whole genome shotgun sequence of Chitinophaga cymbidii NBRC 109752.</title>
        <authorList>
            <person name="Hosoyama A."/>
            <person name="Uohara A."/>
            <person name="Ohji S."/>
            <person name="Ichikawa N."/>
        </authorList>
    </citation>
    <scope>NUCLEOTIDE SEQUENCE [LARGE SCALE GENOMIC DNA]</scope>
    <source>
        <strain evidence="1 2">NBRC 109752</strain>
    </source>
</reference>